<keyword evidence="1" id="KW-0812">Transmembrane</keyword>
<feature type="transmembrane region" description="Helical" evidence="1">
    <location>
        <begin position="48"/>
        <end position="68"/>
    </location>
</feature>
<dbReference type="Proteomes" id="UP001261871">
    <property type="component" value="Unassembled WGS sequence"/>
</dbReference>
<keyword evidence="1" id="KW-1133">Transmembrane helix</keyword>
<evidence type="ECO:0000313" key="2">
    <source>
        <dbReference type="EMBL" id="MDR6845579.1"/>
    </source>
</evidence>
<keyword evidence="3" id="KW-1185">Reference proteome</keyword>
<proteinExistence type="predicted"/>
<evidence type="ECO:0000256" key="1">
    <source>
        <dbReference type="SAM" id="Phobius"/>
    </source>
</evidence>
<gene>
    <name evidence="2" type="ORF">J2W95_002289</name>
</gene>
<comment type="caution">
    <text evidence="2">The sequence shown here is derived from an EMBL/GenBank/DDBJ whole genome shotgun (WGS) entry which is preliminary data.</text>
</comment>
<reference evidence="2 3" key="1">
    <citation type="submission" date="2023-07" db="EMBL/GenBank/DDBJ databases">
        <title>Sorghum-associated microbial communities from plants grown in Nebraska, USA.</title>
        <authorList>
            <person name="Schachtman D."/>
        </authorList>
    </citation>
    <scope>NUCLEOTIDE SEQUENCE [LARGE SCALE GENOMIC DNA]</scope>
    <source>
        <strain evidence="2 3">BE124</strain>
    </source>
</reference>
<feature type="transmembrane region" description="Helical" evidence="1">
    <location>
        <begin position="7"/>
        <end position="28"/>
    </location>
</feature>
<dbReference type="EMBL" id="JAVDTX010000005">
    <property type="protein sequence ID" value="MDR6845579.1"/>
    <property type="molecule type" value="Genomic_DNA"/>
</dbReference>
<accession>A0ABU1S3G1</accession>
<keyword evidence="1" id="KW-0472">Membrane</keyword>
<evidence type="ECO:0000313" key="3">
    <source>
        <dbReference type="Proteomes" id="UP001261871"/>
    </source>
</evidence>
<protein>
    <submittedName>
        <fullName evidence="2">Uncharacterized protein</fullName>
    </submittedName>
</protein>
<sequence length="76" mass="8963">MKPRVVLYLLLIIFNLVSLYFIIVLFSYDEIVGYLIDGGKKIDSTRKLAYLFFMTSLSNLYFLSISLMEYTFKDKI</sequence>
<name>A0ABU1S3G1_9FLAO</name>
<organism evidence="2 3">
    <name type="scientific">Flavobacterium granuli</name>
    <dbReference type="NCBI Taxonomy" id="280093"/>
    <lineage>
        <taxon>Bacteria</taxon>
        <taxon>Pseudomonadati</taxon>
        <taxon>Bacteroidota</taxon>
        <taxon>Flavobacteriia</taxon>
        <taxon>Flavobacteriales</taxon>
        <taxon>Flavobacteriaceae</taxon>
        <taxon>Flavobacterium</taxon>
    </lineage>
</organism>